<accession>A0A1I2JSB7</accession>
<organism evidence="2 3">
    <name type="scientific">Halobacillus alkaliphilus</name>
    <dbReference type="NCBI Taxonomy" id="396056"/>
    <lineage>
        <taxon>Bacteria</taxon>
        <taxon>Bacillati</taxon>
        <taxon>Bacillota</taxon>
        <taxon>Bacilli</taxon>
        <taxon>Bacillales</taxon>
        <taxon>Bacillaceae</taxon>
        <taxon>Halobacillus</taxon>
    </lineage>
</organism>
<dbReference type="AlphaFoldDB" id="A0A1I2JSB7"/>
<keyword evidence="1" id="KW-0472">Membrane</keyword>
<name>A0A1I2JSB7_9BACI</name>
<keyword evidence="1" id="KW-1133">Transmembrane helix</keyword>
<reference evidence="3" key="1">
    <citation type="submission" date="2016-10" db="EMBL/GenBank/DDBJ databases">
        <authorList>
            <person name="Varghese N."/>
            <person name="Submissions S."/>
        </authorList>
    </citation>
    <scope>NUCLEOTIDE SEQUENCE [LARGE SCALE GENOMIC DNA]</scope>
    <source>
        <strain evidence="3">FP5</strain>
    </source>
</reference>
<evidence type="ECO:0000313" key="2">
    <source>
        <dbReference type="EMBL" id="SFF57785.1"/>
    </source>
</evidence>
<evidence type="ECO:0000256" key="1">
    <source>
        <dbReference type="SAM" id="Phobius"/>
    </source>
</evidence>
<keyword evidence="1" id="KW-0812">Transmembrane</keyword>
<dbReference type="EMBL" id="FOOG01000002">
    <property type="protein sequence ID" value="SFF57785.1"/>
    <property type="molecule type" value="Genomic_DNA"/>
</dbReference>
<protein>
    <submittedName>
        <fullName evidence="2">Uncharacterized protein</fullName>
    </submittedName>
</protein>
<dbReference type="OrthoDB" id="9988206at2"/>
<dbReference type="Proteomes" id="UP000198897">
    <property type="component" value="Unassembled WGS sequence"/>
</dbReference>
<gene>
    <name evidence="2" type="ORF">SAMN05216353_102116</name>
</gene>
<keyword evidence="3" id="KW-1185">Reference proteome</keyword>
<sequence length="80" mass="9464">MKSTEDDNKRSSFQGSNREFFYVGYLIFISFLSVQFPLNGKYLLIPLVIVLGFDFYFNHNQFKTLKISVVIFFILLFVFT</sequence>
<evidence type="ECO:0000313" key="3">
    <source>
        <dbReference type="Proteomes" id="UP000198897"/>
    </source>
</evidence>
<dbReference type="RefSeq" id="WP_089749649.1">
    <property type="nucleotide sequence ID" value="NZ_FOOG01000002.1"/>
</dbReference>
<feature type="transmembrane region" description="Helical" evidence="1">
    <location>
        <begin position="20"/>
        <end position="36"/>
    </location>
</feature>
<feature type="transmembrane region" description="Helical" evidence="1">
    <location>
        <begin position="64"/>
        <end position="79"/>
    </location>
</feature>
<proteinExistence type="predicted"/>